<name>A0AAP9MHR2_CLOIN</name>
<sequence length="182" mass="21661">MHLENERYIATFTAQDGEIESFKNKETGMEYMWQGDETYWKGKNPTLFPLIRSTFDHGNYTIDGKTYHMKNHSLVRYEDLEVKTQKDKIIMVLDSNPKLLAKYPFEFHYEIEYVLHYNCLNITYRITNTGKRDMPFMLGAHPGFNCPLCEDEVYEDYTFCLSKHEHMEQLVFDHEKKSRTAG</sequence>
<dbReference type="AlphaFoldDB" id="A0AAP9MHR2"/>
<accession>A0AAP9MHR2</accession>
<organism evidence="1 2">
    <name type="scientific">Clostridium innocuum</name>
    <dbReference type="NCBI Taxonomy" id="1522"/>
    <lineage>
        <taxon>Bacteria</taxon>
        <taxon>Bacillati</taxon>
        <taxon>Bacillota</taxon>
        <taxon>Clostridia</taxon>
        <taxon>Eubacteriales</taxon>
        <taxon>Clostridiaceae</taxon>
        <taxon>Clostridium</taxon>
    </lineage>
</organism>
<evidence type="ECO:0000313" key="2">
    <source>
        <dbReference type="Proteomes" id="UP000503330"/>
    </source>
</evidence>
<dbReference type="SUPFAM" id="SSF74650">
    <property type="entry name" value="Galactose mutarotase-like"/>
    <property type="match status" value="1"/>
</dbReference>
<dbReference type="GO" id="GO:0005975">
    <property type="term" value="P:carbohydrate metabolic process"/>
    <property type="evidence" value="ECO:0007669"/>
    <property type="project" value="InterPro"/>
</dbReference>
<protein>
    <recommendedName>
        <fullName evidence="3">Aldose 1-epimerase family protein</fullName>
    </recommendedName>
</protein>
<dbReference type="RefSeq" id="WP_002609946.1">
    <property type="nucleotide sequence ID" value="NZ_BAAACC010000010.1"/>
</dbReference>
<dbReference type="EMBL" id="CP048838">
    <property type="protein sequence ID" value="QJA03621.1"/>
    <property type="molecule type" value="Genomic_DNA"/>
</dbReference>
<dbReference type="GeneID" id="61926834"/>
<proteinExistence type="predicted"/>
<dbReference type="GO" id="GO:0030246">
    <property type="term" value="F:carbohydrate binding"/>
    <property type="evidence" value="ECO:0007669"/>
    <property type="project" value="InterPro"/>
</dbReference>
<dbReference type="Pfam" id="PF01263">
    <property type="entry name" value="Aldose_epim"/>
    <property type="match status" value="1"/>
</dbReference>
<dbReference type="InterPro" id="IPR008183">
    <property type="entry name" value="Aldose_1/G6P_1-epimerase"/>
</dbReference>
<dbReference type="GO" id="GO:0016853">
    <property type="term" value="F:isomerase activity"/>
    <property type="evidence" value="ECO:0007669"/>
    <property type="project" value="InterPro"/>
</dbReference>
<dbReference type="InterPro" id="IPR011013">
    <property type="entry name" value="Gal_mutarotase_sf_dom"/>
</dbReference>
<dbReference type="Proteomes" id="UP000503330">
    <property type="component" value="Chromosome"/>
</dbReference>
<gene>
    <name evidence="1" type="ORF">G4D54_14815</name>
</gene>
<evidence type="ECO:0008006" key="3">
    <source>
        <dbReference type="Google" id="ProtNLM"/>
    </source>
</evidence>
<evidence type="ECO:0000313" key="1">
    <source>
        <dbReference type="EMBL" id="QJA03621.1"/>
    </source>
</evidence>
<dbReference type="Gene3D" id="2.70.98.10">
    <property type="match status" value="1"/>
</dbReference>
<reference evidence="1 2" key="1">
    <citation type="submission" date="2020-02" db="EMBL/GenBank/DDBJ databases">
        <authorList>
            <person name="Kociolek L.K."/>
            <person name="Ozer E.A."/>
        </authorList>
    </citation>
    <scope>NUCLEOTIDE SEQUENCE [LARGE SCALE GENOMIC DNA]</scope>
    <source>
        <strain evidence="1 2">ATCC 14501</strain>
    </source>
</reference>
<dbReference type="InterPro" id="IPR014718">
    <property type="entry name" value="GH-type_carb-bd"/>
</dbReference>